<feature type="compositionally biased region" description="Low complexity" evidence="1">
    <location>
        <begin position="187"/>
        <end position="207"/>
    </location>
</feature>
<comment type="caution">
    <text evidence="2">The sequence shown here is derived from an EMBL/GenBank/DDBJ whole genome shotgun (WGS) entry which is preliminary data.</text>
</comment>
<sequence length="207" mass="23031">MVDFSVFGDYQNPVEFNFSTAEGFSSQLRWTSQRINIFDARTSLVESIASREFRGFFATVFTQNIHVCSADAMALSEALTTAADMVDYLAEQARLENKRRQQVRDFAAQHDDFGDHVRDFFTGVDVPPNLTPAESPSPQLLHPPVTGDRQQDRSIPARSRPPTALMDRAADGFMTRRDGSSPRRVRTPAPVRSVTTTTTSPANSSAR</sequence>
<dbReference type="Proteomes" id="UP000223982">
    <property type="component" value="Unassembled WGS sequence"/>
</dbReference>
<evidence type="ECO:0000313" key="2">
    <source>
        <dbReference type="EMBL" id="PHJ28097.1"/>
    </source>
</evidence>
<organism evidence="2 3">
    <name type="scientific">Cutibacterium acnes</name>
    <name type="common">Propionibacterium acnes</name>
    <dbReference type="NCBI Taxonomy" id="1747"/>
    <lineage>
        <taxon>Bacteria</taxon>
        <taxon>Bacillati</taxon>
        <taxon>Actinomycetota</taxon>
        <taxon>Actinomycetes</taxon>
        <taxon>Propionibacteriales</taxon>
        <taxon>Propionibacteriaceae</taxon>
        <taxon>Cutibacterium</taxon>
    </lineage>
</organism>
<name>A0AA44U635_CUTAC</name>
<evidence type="ECO:0000313" key="3">
    <source>
        <dbReference type="Proteomes" id="UP000223982"/>
    </source>
</evidence>
<dbReference type="AlphaFoldDB" id="A0AA44U635"/>
<accession>A0AA44U635</accession>
<evidence type="ECO:0000256" key="1">
    <source>
        <dbReference type="SAM" id="MobiDB-lite"/>
    </source>
</evidence>
<feature type="compositionally biased region" description="Basic and acidic residues" evidence="1">
    <location>
        <begin position="168"/>
        <end position="181"/>
    </location>
</feature>
<dbReference type="EMBL" id="LKVB01000002">
    <property type="protein sequence ID" value="PHJ28097.1"/>
    <property type="molecule type" value="Genomic_DNA"/>
</dbReference>
<gene>
    <name evidence="2" type="ORF">APS60_01055</name>
</gene>
<reference evidence="2 3" key="1">
    <citation type="submission" date="2017-02" db="EMBL/GenBank/DDBJ databases">
        <title>Prevalence of linear plasmids in Propionibacterium acnes isolates obtained from cancerous prostatic tissue.</title>
        <authorList>
            <person name="Davidsson S."/>
            <person name="Bruggemann H."/>
        </authorList>
    </citation>
    <scope>NUCLEOTIDE SEQUENCE [LARGE SCALE GENOMIC DNA]</scope>
    <source>
        <strain evidence="2 3">09-9</strain>
    </source>
</reference>
<feature type="region of interest" description="Disordered" evidence="1">
    <location>
        <begin position="124"/>
        <end position="207"/>
    </location>
</feature>
<proteinExistence type="predicted"/>
<protein>
    <submittedName>
        <fullName evidence="2">Type IV secretion protein Rhs</fullName>
    </submittedName>
</protein>